<sequence length="304" mass="34755">MVTKSKWKIFILTLWFIVFVTVLYACSNDDEVETTQESYDLNADEDAGFTEEQATTEEVEQAELRNESEPQLSEDRAESRMVIYSGRLAIEVPDFDDSERELTKEIEARDGYIVESSSYEHEEGLVSGSIVARIPDDYFHDFMNNIEGEHTNVTEKSIQGQDVTEEYVDLESRLLSKEAVEERLLNFLDEAEDTEDLLNISNDLSGVQEEIEQIKGRMGYLENHSAYSTVHIDISEQRVNVPEIENQDSLNTIERAQQLLMNTVNFIINIFSGITVLVIGLSPVLIPLTVIALIFYIKYRRNKG</sequence>
<evidence type="ECO:0000313" key="4">
    <source>
        <dbReference type="EMBL" id="GAA0470793.1"/>
    </source>
</evidence>
<keyword evidence="5" id="KW-1185">Reference proteome</keyword>
<evidence type="ECO:0000259" key="3">
    <source>
        <dbReference type="Pfam" id="PF14257"/>
    </source>
</evidence>
<proteinExistence type="predicted"/>
<dbReference type="PROSITE" id="PS51257">
    <property type="entry name" value="PROKAR_LIPOPROTEIN"/>
    <property type="match status" value="1"/>
</dbReference>
<dbReference type="InterPro" id="IPR025645">
    <property type="entry name" value="DUF4349"/>
</dbReference>
<organism evidence="4 5">
    <name type="scientific">Alkalibacillus silvisoli</name>
    <dbReference type="NCBI Taxonomy" id="392823"/>
    <lineage>
        <taxon>Bacteria</taxon>
        <taxon>Bacillati</taxon>
        <taxon>Bacillota</taxon>
        <taxon>Bacilli</taxon>
        <taxon>Bacillales</taxon>
        <taxon>Bacillaceae</taxon>
        <taxon>Alkalibacillus</taxon>
    </lineage>
</organism>
<reference evidence="4 5" key="1">
    <citation type="journal article" date="2019" name="Int. J. Syst. Evol. Microbiol.">
        <title>The Global Catalogue of Microorganisms (GCM) 10K type strain sequencing project: providing services to taxonomists for standard genome sequencing and annotation.</title>
        <authorList>
            <consortium name="The Broad Institute Genomics Platform"/>
            <consortium name="The Broad Institute Genome Sequencing Center for Infectious Disease"/>
            <person name="Wu L."/>
            <person name="Ma J."/>
        </authorList>
    </citation>
    <scope>NUCLEOTIDE SEQUENCE [LARGE SCALE GENOMIC DNA]</scope>
    <source>
        <strain evidence="4 5">JCM 14193</strain>
    </source>
</reference>
<keyword evidence="2" id="KW-1133">Transmembrane helix</keyword>
<dbReference type="Pfam" id="PF14257">
    <property type="entry name" value="DUF4349"/>
    <property type="match status" value="1"/>
</dbReference>
<evidence type="ECO:0000256" key="2">
    <source>
        <dbReference type="SAM" id="Phobius"/>
    </source>
</evidence>
<feature type="region of interest" description="Disordered" evidence="1">
    <location>
        <begin position="43"/>
        <end position="76"/>
    </location>
</feature>
<dbReference type="Proteomes" id="UP001500740">
    <property type="component" value="Unassembled WGS sequence"/>
</dbReference>
<protein>
    <recommendedName>
        <fullName evidence="3">DUF4349 domain-containing protein</fullName>
    </recommendedName>
</protein>
<keyword evidence="2" id="KW-0812">Transmembrane</keyword>
<gene>
    <name evidence="4" type="ORF">GCM10008935_28380</name>
</gene>
<feature type="compositionally biased region" description="Acidic residues" evidence="1">
    <location>
        <begin position="43"/>
        <end position="61"/>
    </location>
</feature>
<evidence type="ECO:0000313" key="5">
    <source>
        <dbReference type="Proteomes" id="UP001500740"/>
    </source>
</evidence>
<accession>A0ABN1A984</accession>
<name>A0ABN1A984_9BACI</name>
<keyword evidence="2" id="KW-0472">Membrane</keyword>
<evidence type="ECO:0000256" key="1">
    <source>
        <dbReference type="SAM" id="MobiDB-lite"/>
    </source>
</evidence>
<feature type="compositionally biased region" description="Basic and acidic residues" evidence="1">
    <location>
        <begin position="62"/>
        <end position="76"/>
    </location>
</feature>
<feature type="domain" description="DUF4349" evidence="3">
    <location>
        <begin position="80"/>
        <end position="295"/>
    </location>
</feature>
<comment type="caution">
    <text evidence="4">The sequence shown here is derived from an EMBL/GenBank/DDBJ whole genome shotgun (WGS) entry which is preliminary data.</text>
</comment>
<feature type="transmembrane region" description="Helical" evidence="2">
    <location>
        <begin position="266"/>
        <end position="297"/>
    </location>
</feature>
<dbReference type="RefSeq" id="WP_343784691.1">
    <property type="nucleotide sequence ID" value="NZ_BAAACZ010000029.1"/>
</dbReference>
<dbReference type="EMBL" id="BAAACZ010000029">
    <property type="protein sequence ID" value="GAA0470793.1"/>
    <property type="molecule type" value="Genomic_DNA"/>
</dbReference>